<protein>
    <recommendedName>
        <fullName evidence="4">DUF1917 domain-containing protein</fullName>
    </recommendedName>
</protein>
<accession>A0A2R5FC09</accession>
<evidence type="ECO:0000256" key="1">
    <source>
        <dbReference type="ARBA" id="ARBA00010568"/>
    </source>
</evidence>
<evidence type="ECO:0000313" key="3">
    <source>
        <dbReference type="Proteomes" id="UP000245081"/>
    </source>
</evidence>
<gene>
    <name evidence="2" type="ORF">NMK_2062</name>
</gene>
<comment type="caution">
    <text evidence="2">The sequence shown here is derived from an EMBL/GenBank/DDBJ whole genome shotgun (WGS) entry which is preliminary data.</text>
</comment>
<reference evidence="2 3" key="1">
    <citation type="journal article" date="2018" name="Environ. Microbiol.">
        <title>Isolation and genomic characterization of Novimethylophilus kurashikiensis gen. nov. sp. nov., a new lanthanide-dependent methylotrophic species of Methylophilaceae.</title>
        <authorList>
            <person name="Lv H."/>
            <person name="Sahin N."/>
            <person name="Tani A."/>
        </authorList>
    </citation>
    <scope>NUCLEOTIDE SEQUENCE [LARGE SCALE GENOMIC DNA]</scope>
    <source>
        <strain evidence="2 3">La2-4</strain>
    </source>
</reference>
<evidence type="ECO:0008006" key="4">
    <source>
        <dbReference type="Google" id="ProtNLM"/>
    </source>
</evidence>
<organism evidence="2 3">
    <name type="scientific">Novimethylophilus kurashikiensis</name>
    <dbReference type="NCBI Taxonomy" id="1825523"/>
    <lineage>
        <taxon>Bacteria</taxon>
        <taxon>Pseudomonadati</taxon>
        <taxon>Pseudomonadota</taxon>
        <taxon>Betaproteobacteria</taxon>
        <taxon>Nitrosomonadales</taxon>
        <taxon>Methylophilaceae</taxon>
        <taxon>Novimethylophilus</taxon>
    </lineage>
</organism>
<name>A0A2R5FC09_9PROT</name>
<sequence>MAEKQTTGFNHNDDIDEFLAYLYRPSPKPSLDRSQFWHSVVNPNEVFFSTEHSGKWCIFRGPAEIDDAWDKIVESVKAGRLSHAKVSTALGRAMYGDRQVICVYTQNWTDLDELMEARDVLRELGFTEQLGYKRDIDTKNRVYGENEFYLHA</sequence>
<dbReference type="Proteomes" id="UP000245081">
    <property type="component" value="Unassembled WGS sequence"/>
</dbReference>
<dbReference type="InterPro" id="IPR023398">
    <property type="entry name" value="TIF_eIF4e-like"/>
</dbReference>
<dbReference type="AlphaFoldDB" id="A0A2R5FC09"/>
<dbReference type="PANTHER" id="PTHR31977:SF1">
    <property type="entry name" value="UPF0696 PROTEIN C11ORF68"/>
    <property type="match status" value="1"/>
</dbReference>
<dbReference type="SUPFAM" id="SSF55418">
    <property type="entry name" value="eIF4e-like"/>
    <property type="match status" value="1"/>
</dbReference>
<dbReference type="InterPro" id="IPR015034">
    <property type="entry name" value="Bles03"/>
</dbReference>
<proteinExistence type="inferred from homology"/>
<comment type="similarity">
    <text evidence="1">Belongs to the UPF0696 family.</text>
</comment>
<dbReference type="PANTHER" id="PTHR31977">
    <property type="entry name" value="UPF0696 PROTEIN C11ORF68"/>
    <property type="match status" value="1"/>
</dbReference>
<dbReference type="RefSeq" id="WP_181376238.1">
    <property type="nucleotide sequence ID" value="NZ_BDOQ01000007.1"/>
</dbReference>
<dbReference type="Gene3D" id="3.30.760.10">
    <property type="entry name" value="RNA Cap, Translation Initiation Factor Eif4e"/>
    <property type="match status" value="1"/>
</dbReference>
<keyword evidence="3" id="KW-1185">Reference proteome</keyword>
<dbReference type="Pfam" id="PF08939">
    <property type="entry name" value="Bles03"/>
    <property type="match status" value="1"/>
</dbReference>
<dbReference type="EMBL" id="BDOQ01000007">
    <property type="protein sequence ID" value="GBG14463.1"/>
    <property type="molecule type" value="Genomic_DNA"/>
</dbReference>
<evidence type="ECO:0000313" key="2">
    <source>
        <dbReference type="EMBL" id="GBG14463.1"/>
    </source>
</evidence>